<keyword evidence="2" id="KW-1185">Reference proteome</keyword>
<organism evidence="1 2">
    <name type="scientific">Vibrio albus</name>
    <dbReference type="NCBI Taxonomy" id="2200953"/>
    <lineage>
        <taxon>Bacteria</taxon>
        <taxon>Pseudomonadati</taxon>
        <taxon>Pseudomonadota</taxon>
        <taxon>Gammaproteobacteria</taxon>
        <taxon>Vibrionales</taxon>
        <taxon>Vibrionaceae</taxon>
        <taxon>Vibrio</taxon>
    </lineage>
</organism>
<dbReference type="EMBL" id="QFWT01000004">
    <property type="protein sequence ID" value="PWI33536.1"/>
    <property type="molecule type" value="Genomic_DNA"/>
</dbReference>
<dbReference type="RefSeq" id="WP_109319527.1">
    <property type="nucleotide sequence ID" value="NZ_QFWT01000004.1"/>
</dbReference>
<evidence type="ECO:0000313" key="1">
    <source>
        <dbReference type="EMBL" id="PWI33536.1"/>
    </source>
</evidence>
<reference evidence="1 2" key="1">
    <citation type="submission" date="2018-05" db="EMBL/GenBank/DDBJ databases">
        <title>Vibrio limimaris sp. nov., isolated from marine sediment.</title>
        <authorList>
            <person name="Li C.-M."/>
        </authorList>
    </citation>
    <scope>NUCLEOTIDE SEQUENCE [LARGE SCALE GENOMIC DNA]</scope>
    <source>
        <strain evidence="1 2">E4404</strain>
    </source>
</reference>
<dbReference type="AlphaFoldDB" id="A0A2U3B9Q1"/>
<dbReference type="Proteomes" id="UP000245362">
    <property type="component" value="Unassembled WGS sequence"/>
</dbReference>
<name>A0A2U3B9Q1_9VIBR</name>
<dbReference type="OrthoDB" id="5860409at2"/>
<sequence length="219" mass="25398">MTTTIRPSLSKVKARAKALKKENQIPHMKALELAAQELGYPSYHALDTYLKRLNKNQSDIARKTLIPKLQSSLLVVFNDDLEIRNYKDINGEIITTKENFQTEYLNKGFAEQIGARLVNAEELKQLRLLAPGSMETGDRDYLHEWGYVCIEFLRAKDNPWTIEDADKLVMEKVGKAIGRNYREFFYLDGKLVENHISKEWHAKWDSYNDVDYHPAIDGY</sequence>
<gene>
    <name evidence="1" type="ORF">DI392_08690</name>
</gene>
<accession>A0A2U3B9Q1</accession>
<comment type="caution">
    <text evidence="1">The sequence shown here is derived from an EMBL/GenBank/DDBJ whole genome shotgun (WGS) entry which is preliminary data.</text>
</comment>
<proteinExistence type="predicted"/>
<protein>
    <submittedName>
        <fullName evidence="1">Uncharacterized protein</fullName>
    </submittedName>
</protein>
<evidence type="ECO:0000313" key="2">
    <source>
        <dbReference type="Proteomes" id="UP000245362"/>
    </source>
</evidence>